<keyword evidence="1" id="KW-1185">Reference proteome</keyword>
<dbReference type="WBParaSite" id="SVE_1830200.1">
    <property type="protein sequence ID" value="SVE_1830200.1"/>
    <property type="gene ID" value="SVE_1830200"/>
</dbReference>
<proteinExistence type="predicted"/>
<reference evidence="2" key="2">
    <citation type="submission" date="2015-08" db="UniProtKB">
        <authorList>
            <consortium name="WormBaseParasite"/>
        </authorList>
    </citation>
    <scope>IDENTIFICATION</scope>
</reference>
<evidence type="ECO:0000313" key="2">
    <source>
        <dbReference type="WBParaSite" id="SVE_1830200.1"/>
    </source>
</evidence>
<organism evidence="1 2">
    <name type="scientific">Strongyloides venezuelensis</name>
    <name type="common">Threadworm</name>
    <dbReference type="NCBI Taxonomy" id="75913"/>
    <lineage>
        <taxon>Eukaryota</taxon>
        <taxon>Metazoa</taxon>
        <taxon>Ecdysozoa</taxon>
        <taxon>Nematoda</taxon>
        <taxon>Chromadorea</taxon>
        <taxon>Rhabditida</taxon>
        <taxon>Tylenchina</taxon>
        <taxon>Panagrolaimomorpha</taxon>
        <taxon>Strongyloidoidea</taxon>
        <taxon>Strongyloididae</taxon>
        <taxon>Strongyloides</taxon>
    </lineage>
</organism>
<dbReference type="Proteomes" id="UP000035680">
    <property type="component" value="Unassembled WGS sequence"/>
</dbReference>
<sequence>MAMMAAVTSASKLTDNITKKKLHTKPCKQHPLYIFNLYTVILKERTSAGTNINVLYIGDVCICMHLSHNSVVDGRPFL</sequence>
<dbReference type="AlphaFoldDB" id="A0A0K0G0R6"/>
<evidence type="ECO:0000313" key="1">
    <source>
        <dbReference type="Proteomes" id="UP000035680"/>
    </source>
</evidence>
<reference evidence="1" key="1">
    <citation type="submission" date="2014-07" db="EMBL/GenBank/DDBJ databases">
        <authorList>
            <person name="Martin A.A"/>
            <person name="De Silva N."/>
        </authorList>
    </citation>
    <scope>NUCLEOTIDE SEQUENCE</scope>
</reference>
<accession>A0A0K0G0R6</accession>
<name>A0A0K0G0R6_STRVS</name>
<protein>
    <submittedName>
        <fullName evidence="2">Ovule protein</fullName>
    </submittedName>
</protein>